<dbReference type="AlphaFoldDB" id="A0AAV2HD05"/>
<feature type="transmembrane region" description="Helical" evidence="7">
    <location>
        <begin position="274"/>
        <end position="292"/>
    </location>
</feature>
<feature type="transmembrane region" description="Helical" evidence="7">
    <location>
        <begin position="21"/>
        <end position="40"/>
    </location>
</feature>
<proteinExistence type="inferred from homology"/>
<evidence type="ECO:0000256" key="2">
    <source>
        <dbReference type="ARBA" id="ARBA00006434"/>
    </source>
</evidence>
<accession>A0AAV2HD05</accession>
<comment type="caution">
    <text evidence="8">The sequence shown here is derived from an EMBL/GenBank/DDBJ whole genome shotgun (WGS) entry which is preliminary data.</text>
</comment>
<keyword evidence="9" id="KW-1185">Reference proteome</keyword>
<feature type="transmembrane region" description="Helical" evidence="7">
    <location>
        <begin position="95"/>
        <end position="114"/>
    </location>
</feature>
<feature type="transmembrane region" description="Helical" evidence="7">
    <location>
        <begin position="313"/>
        <end position="334"/>
    </location>
</feature>
<gene>
    <name evidence="8" type="ORF">GSLYS_00005846001</name>
</gene>
<feature type="transmembrane region" description="Helical" evidence="7">
    <location>
        <begin position="669"/>
        <end position="688"/>
    </location>
</feature>
<evidence type="ECO:0000256" key="6">
    <source>
        <dbReference type="RuleBase" id="RU362091"/>
    </source>
</evidence>
<feature type="transmembrane region" description="Helical" evidence="7">
    <location>
        <begin position="135"/>
        <end position="161"/>
    </location>
</feature>
<dbReference type="NCBIfam" id="TIGR00813">
    <property type="entry name" value="sss"/>
    <property type="match status" value="1"/>
</dbReference>
<evidence type="ECO:0000256" key="1">
    <source>
        <dbReference type="ARBA" id="ARBA00004141"/>
    </source>
</evidence>
<dbReference type="GO" id="GO:0005412">
    <property type="term" value="F:D-glucose:sodium symporter activity"/>
    <property type="evidence" value="ECO:0007669"/>
    <property type="project" value="TreeGrafter"/>
</dbReference>
<feature type="transmembrane region" description="Helical" evidence="7">
    <location>
        <begin position="422"/>
        <end position="443"/>
    </location>
</feature>
<dbReference type="Proteomes" id="UP001497497">
    <property type="component" value="Unassembled WGS sequence"/>
</dbReference>
<organism evidence="8 9">
    <name type="scientific">Lymnaea stagnalis</name>
    <name type="common">Great pond snail</name>
    <name type="synonym">Helix stagnalis</name>
    <dbReference type="NCBI Taxonomy" id="6523"/>
    <lineage>
        <taxon>Eukaryota</taxon>
        <taxon>Metazoa</taxon>
        <taxon>Spiralia</taxon>
        <taxon>Lophotrochozoa</taxon>
        <taxon>Mollusca</taxon>
        <taxon>Gastropoda</taxon>
        <taxon>Heterobranchia</taxon>
        <taxon>Euthyneura</taxon>
        <taxon>Panpulmonata</taxon>
        <taxon>Hygrophila</taxon>
        <taxon>Lymnaeoidea</taxon>
        <taxon>Lymnaeidae</taxon>
        <taxon>Lymnaea</taxon>
    </lineage>
</organism>
<dbReference type="PANTHER" id="PTHR11819:SF195">
    <property type="entry name" value="SODIUM_GLUCOSE COTRANSPORTER 4"/>
    <property type="match status" value="1"/>
</dbReference>
<comment type="similarity">
    <text evidence="2 6">Belongs to the sodium:solute symporter (SSF) (TC 2.A.21) family.</text>
</comment>
<feature type="transmembrane region" description="Helical" evidence="7">
    <location>
        <begin position="60"/>
        <end position="83"/>
    </location>
</feature>
<evidence type="ECO:0000256" key="4">
    <source>
        <dbReference type="ARBA" id="ARBA00022989"/>
    </source>
</evidence>
<dbReference type="PANTHER" id="PTHR11819">
    <property type="entry name" value="SOLUTE CARRIER FAMILY 5"/>
    <property type="match status" value="1"/>
</dbReference>
<dbReference type="Pfam" id="PF00474">
    <property type="entry name" value="SSF"/>
    <property type="match status" value="1"/>
</dbReference>
<reference evidence="8 9" key="1">
    <citation type="submission" date="2024-04" db="EMBL/GenBank/DDBJ databases">
        <authorList>
            <consortium name="Genoscope - CEA"/>
            <person name="William W."/>
        </authorList>
    </citation>
    <scope>NUCLEOTIDE SEQUENCE [LARGE SCALE GENOMIC DNA]</scope>
</reference>
<evidence type="ECO:0000256" key="7">
    <source>
        <dbReference type="SAM" id="Phobius"/>
    </source>
</evidence>
<dbReference type="InterPro" id="IPR038377">
    <property type="entry name" value="Na/Glc_symporter_sf"/>
</dbReference>
<keyword evidence="5 7" id="KW-0472">Membrane</keyword>
<evidence type="ECO:0008006" key="10">
    <source>
        <dbReference type="Google" id="ProtNLM"/>
    </source>
</evidence>
<dbReference type="GO" id="GO:0005886">
    <property type="term" value="C:plasma membrane"/>
    <property type="evidence" value="ECO:0007669"/>
    <property type="project" value="TreeGrafter"/>
</dbReference>
<feature type="transmembrane region" description="Helical" evidence="7">
    <location>
        <begin position="383"/>
        <end position="410"/>
    </location>
</feature>
<dbReference type="InterPro" id="IPR001734">
    <property type="entry name" value="Na/solute_symporter"/>
</dbReference>
<protein>
    <recommendedName>
        <fullName evidence="10">Sodium/glucose cotransporter 4</fullName>
    </recommendedName>
</protein>
<evidence type="ECO:0000313" key="9">
    <source>
        <dbReference type="Proteomes" id="UP001497497"/>
    </source>
</evidence>
<keyword evidence="3 7" id="KW-0812">Transmembrane</keyword>
<dbReference type="EMBL" id="CAXITT010000096">
    <property type="protein sequence ID" value="CAL1531751.1"/>
    <property type="molecule type" value="Genomic_DNA"/>
</dbReference>
<feature type="transmembrane region" description="Helical" evidence="7">
    <location>
        <begin position="526"/>
        <end position="548"/>
    </location>
</feature>
<keyword evidence="4 7" id="KW-1133">Transmembrane helix</keyword>
<feature type="transmembrane region" description="Helical" evidence="7">
    <location>
        <begin position="167"/>
        <end position="185"/>
    </location>
</feature>
<dbReference type="PROSITE" id="PS50283">
    <property type="entry name" value="NA_SOLUT_SYMP_3"/>
    <property type="match status" value="1"/>
</dbReference>
<evidence type="ECO:0000313" key="8">
    <source>
        <dbReference type="EMBL" id="CAL1531751.1"/>
    </source>
</evidence>
<comment type="subcellular location">
    <subcellularLocation>
        <location evidence="1">Membrane</location>
        <topology evidence="1">Multi-pass membrane protein</topology>
    </subcellularLocation>
</comment>
<feature type="transmembrane region" description="Helical" evidence="7">
    <location>
        <begin position="455"/>
        <end position="477"/>
    </location>
</feature>
<feature type="transmembrane region" description="Helical" evidence="7">
    <location>
        <begin position="197"/>
        <end position="215"/>
    </location>
</feature>
<name>A0AAV2HD05_LYMST</name>
<feature type="transmembrane region" description="Helical" evidence="7">
    <location>
        <begin position="484"/>
        <end position="506"/>
    </location>
</feature>
<evidence type="ECO:0000256" key="5">
    <source>
        <dbReference type="ARBA" id="ARBA00023136"/>
    </source>
</evidence>
<evidence type="ECO:0000256" key="3">
    <source>
        <dbReference type="ARBA" id="ARBA00022692"/>
    </source>
</evidence>
<dbReference type="Gene3D" id="1.20.1730.10">
    <property type="entry name" value="Sodium/glucose cotransporter"/>
    <property type="match status" value="1"/>
</dbReference>
<dbReference type="FunFam" id="1.20.1730.10:FF:000027">
    <property type="entry name" value="Uncharacterized protein"/>
    <property type="match status" value="1"/>
</dbReference>
<sequence>MESAGESNTAFKNAGLEAPDIVVIVIFLIFCLLVGIWATWRTQRGSVSGYFLAGRDIMWFAVGASLFSSNIGSGSFVGLAGTGAANGIAVASYELNGLFCLLLLGWLFVPVYIASGVYTMPEYLMRRFGGQRLQLYMAVLSLVIYVFTKISADIYAGAIFIQQAVQWDMYVSIVVLLVVTAIYTVSGGLRAVIYTDTLQTVIMVIGSLVLMGISFQKVGGLLSLYEKYPHAIASSSSLIGNTTNNTNNTNNTSQCGIPTSQAFHLLRSADASDLPWPGNVFGITILSSWYFCNDQVLVQRTLAAKNMHHVKGGSILAAYLKVLPLFTTVFPGMISRVLFPDEVACTDPDTCEKICSNRAGCTNIAYPKLVIELLPVGLKGLMLASMIAALMSSLTSNFNSAATIFTIDIWKRFRVKASEAEMLVTGRIFIVVLMGLSVLWIPVLQASQGGQLFNYIQTVTGYFAPPILALFLLAVLWERTNEQGAFWGLMIGLTVGVIRMGLDFGFGSPACGEVDLRPVIISKVHFLHFTIVLFVVSFIATVVISLLTPAIDRKHTIRLTWWTRHSEKHREDFPAEHVRQLKAAQSLEQERKNPRADTHTHTHTCLFLKISRSMTSRHRNTTTASRWRKLFYLLCGYEPPVDSQLTEAEIREQKKLLTSIEEKGFWRHFVNVNALVLMAFGLFLWVFFA</sequence>